<gene>
    <name evidence="1" type="ORF">ASPBRDRAFT_175357</name>
</gene>
<dbReference type="VEuPathDB" id="FungiDB:ASPBRDRAFT_175357"/>
<accession>A0A1L9UL10</accession>
<dbReference type="EMBL" id="KV878683">
    <property type="protein sequence ID" value="OJJ72347.1"/>
    <property type="molecule type" value="Genomic_DNA"/>
</dbReference>
<organism evidence="1 2">
    <name type="scientific">Aspergillus brasiliensis (strain CBS 101740 / IMI 381727 / IBT 21946)</name>
    <dbReference type="NCBI Taxonomy" id="767769"/>
    <lineage>
        <taxon>Eukaryota</taxon>
        <taxon>Fungi</taxon>
        <taxon>Dikarya</taxon>
        <taxon>Ascomycota</taxon>
        <taxon>Pezizomycotina</taxon>
        <taxon>Eurotiomycetes</taxon>
        <taxon>Eurotiomycetidae</taxon>
        <taxon>Eurotiales</taxon>
        <taxon>Aspergillaceae</taxon>
        <taxon>Aspergillus</taxon>
        <taxon>Aspergillus subgen. Circumdati</taxon>
    </lineage>
</organism>
<dbReference type="GeneID" id="93572289"/>
<evidence type="ECO:0000313" key="2">
    <source>
        <dbReference type="Proteomes" id="UP000184499"/>
    </source>
</evidence>
<sequence>MYKLCAQHSASCTPPLLSLNLITKDPENIPTDWNRTAARPFRSILVKNLHLKNTVMSEMFSCISSTGQGRRMEIQETDAFIPRPTLYSTTTVTHQMV</sequence>
<dbReference type="AlphaFoldDB" id="A0A1L9UL10"/>
<evidence type="ECO:0000313" key="1">
    <source>
        <dbReference type="EMBL" id="OJJ72347.1"/>
    </source>
</evidence>
<name>A0A1L9UL10_ASPBC</name>
<dbReference type="RefSeq" id="XP_067479595.1">
    <property type="nucleotide sequence ID" value="XM_067619801.1"/>
</dbReference>
<reference evidence="2" key="1">
    <citation type="journal article" date="2017" name="Genome Biol.">
        <title>Comparative genomics reveals high biological diversity and specific adaptations in the industrially and medically important fungal genus Aspergillus.</title>
        <authorList>
            <person name="de Vries R.P."/>
            <person name="Riley R."/>
            <person name="Wiebenga A."/>
            <person name="Aguilar-Osorio G."/>
            <person name="Amillis S."/>
            <person name="Uchima C.A."/>
            <person name="Anderluh G."/>
            <person name="Asadollahi M."/>
            <person name="Askin M."/>
            <person name="Barry K."/>
            <person name="Battaglia E."/>
            <person name="Bayram O."/>
            <person name="Benocci T."/>
            <person name="Braus-Stromeyer S.A."/>
            <person name="Caldana C."/>
            <person name="Canovas D."/>
            <person name="Cerqueira G.C."/>
            <person name="Chen F."/>
            <person name="Chen W."/>
            <person name="Choi C."/>
            <person name="Clum A."/>
            <person name="Dos Santos R.A."/>
            <person name="Damasio A.R."/>
            <person name="Diallinas G."/>
            <person name="Emri T."/>
            <person name="Fekete E."/>
            <person name="Flipphi M."/>
            <person name="Freyberg S."/>
            <person name="Gallo A."/>
            <person name="Gournas C."/>
            <person name="Habgood R."/>
            <person name="Hainaut M."/>
            <person name="Harispe M.L."/>
            <person name="Henrissat B."/>
            <person name="Hilden K.S."/>
            <person name="Hope R."/>
            <person name="Hossain A."/>
            <person name="Karabika E."/>
            <person name="Karaffa L."/>
            <person name="Karanyi Z."/>
            <person name="Krasevec N."/>
            <person name="Kuo A."/>
            <person name="Kusch H."/>
            <person name="LaButti K."/>
            <person name="Lagendijk E.L."/>
            <person name="Lapidus A."/>
            <person name="Levasseur A."/>
            <person name="Lindquist E."/>
            <person name="Lipzen A."/>
            <person name="Logrieco A.F."/>
            <person name="MacCabe A."/>
            <person name="Maekelae M.R."/>
            <person name="Malavazi I."/>
            <person name="Melin P."/>
            <person name="Meyer V."/>
            <person name="Mielnichuk N."/>
            <person name="Miskei M."/>
            <person name="Molnar A.P."/>
            <person name="Mule G."/>
            <person name="Ngan C.Y."/>
            <person name="Orejas M."/>
            <person name="Orosz E."/>
            <person name="Ouedraogo J.P."/>
            <person name="Overkamp K.M."/>
            <person name="Park H.-S."/>
            <person name="Perrone G."/>
            <person name="Piumi F."/>
            <person name="Punt P.J."/>
            <person name="Ram A.F."/>
            <person name="Ramon A."/>
            <person name="Rauscher S."/>
            <person name="Record E."/>
            <person name="Riano-Pachon D.M."/>
            <person name="Robert V."/>
            <person name="Roehrig J."/>
            <person name="Ruller R."/>
            <person name="Salamov A."/>
            <person name="Salih N.S."/>
            <person name="Samson R.A."/>
            <person name="Sandor E."/>
            <person name="Sanguinetti M."/>
            <person name="Schuetze T."/>
            <person name="Sepcic K."/>
            <person name="Shelest E."/>
            <person name="Sherlock G."/>
            <person name="Sophianopoulou V."/>
            <person name="Squina F.M."/>
            <person name="Sun H."/>
            <person name="Susca A."/>
            <person name="Todd R.B."/>
            <person name="Tsang A."/>
            <person name="Unkles S.E."/>
            <person name="van de Wiele N."/>
            <person name="van Rossen-Uffink D."/>
            <person name="Oliveira J.V."/>
            <person name="Vesth T.C."/>
            <person name="Visser J."/>
            <person name="Yu J.-H."/>
            <person name="Zhou M."/>
            <person name="Andersen M.R."/>
            <person name="Archer D.B."/>
            <person name="Baker S.E."/>
            <person name="Benoit I."/>
            <person name="Brakhage A.A."/>
            <person name="Braus G.H."/>
            <person name="Fischer R."/>
            <person name="Frisvad J.C."/>
            <person name="Goldman G.H."/>
            <person name="Houbraken J."/>
            <person name="Oakley B."/>
            <person name="Pocsi I."/>
            <person name="Scazzocchio C."/>
            <person name="Seiboth B."/>
            <person name="vanKuyk P.A."/>
            <person name="Wortman J."/>
            <person name="Dyer P.S."/>
            <person name="Grigoriev I.V."/>
        </authorList>
    </citation>
    <scope>NUCLEOTIDE SEQUENCE [LARGE SCALE GENOMIC DNA]</scope>
    <source>
        <strain evidence="2">CBS 101740 / IMI 381727 / IBT 21946</strain>
    </source>
</reference>
<protein>
    <submittedName>
        <fullName evidence="1">Uncharacterized protein</fullName>
    </submittedName>
</protein>
<proteinExistence type="predicted"/>
<keyword evidence="2" id="KW-1185">Reference proteome</keyword>
<dbReference type="Proteomes" id="UP000184499">
    <property type="component" value="Unassembled WGS sequence"/>
</dbReference>